<feature type="compositionally biased region" description="Acidic residues" evidence="1">
    <location>
        <begin position="25"/>
        <end position="39"/>
    </location>
</feature>
<organism evidence="2 3">
    <name type="scientific">Lentinus tigrinus ALCF2SS1-6</name>
    <dbReference type="NCBI Taxonomy" id="1328759"/>
    <lineage>
        <taxon>Eukaryota</taxon>
        <taxon>Fungi</taxon>
        <taxon>Dikarya</taxon>
        <taxon>Basidiomycota</taxon>
        <taxon>Agaricomycotina</taxon>
        <taxon>Agaricomycetes</taxon>
        <taxon>Polyporales</taxon>
        <taxon>Polyporaceae</taxon>
        <taxon>Lentinus</taxon>
    </lineage>
</organism>
<accession>A0A5C2SIE3</accession>
<feature type="compositionally biased region" description="Basic and acidic residues" evidence="1">
    <location>
        <begin position="52"/>
        <end position="65"/>
    </location>
</feature>
<gene>
    <name evidence="2" type="ORF">L227DRAFT_572774</name>
</gene>
<evidence type="ECO:0000313" key="3">
    <source>
        <dbReference type="Proteomes" id="UP000313359"/>
    </source>
</evidence>
<proteinExistence type="predicted"/>
<protein>
    <submittedName>
        <fullName evidence="2">Uncharacterized protein</fullName>
    </submittedName>
</protein>
<evidence type="ECO:0000313" key="2">
    <source>
        <dbReference type="EMBL" id="RPD62909.1"/>
    </source>
</evidence>
<reference evidence="2" key="1">
    <citation type="journal article" date="2018" name="Genome Biol. Evol.">
        <title>Genomics and development of Lentinus tigrinus, a white-rot wood-decaying mushroom with dimorphic fruiting bodies.</title>
        <authorList>
            <person name="Wu B."/>
            <person name="Xu Z."/>
            <person name="Knudson A."/>
            <person name="Carlson A."/>
            <person name="Chen N."/>
            <person name="Kovaka S."/>
            <person name="LaButti K."/>
            <person name="Lipzen A."/>
            <person name="Pennachio C."/>
            <person name="Riley R."/>
            <person name="Schakwitz W."/>
            <person name="Umezawa K."/>
            <person name="Ohm R.A."/>
            <person name="Grigoriev I.V."/>
            <person name="Nagy L.G."/>
            <person name="Gibbons J."/>
            <person name="Hibbett D."/>
        </authorList>
    </citation>
    <scope>NUCLEOTIDE SEQUENCE [LARGE SCALE GENOMIC DNA]</scope>
    <source>
        <strain evidence="2">ALCF2SS1-6</strain>
    </source>
</reference>
<dbReference type="EMBL" id="ML122257">
    <property type="protein sequence ID" value="RPD62909.1"/>
    <property type="molecule type" value="Genomic_DNA"/>
</dbReference>
<dbReference type="Proteomes" id="UP000313359">
    <property type="component" value="Unassembled WGS sequence"/>
</dbReference>
<sequence length="95" mass="10221">MEARDNGAVGVRGAQSTEVILEVIEDEDDFDDDSVDDDDFVPKGPQSPAEASLDKKVSIIVKKEPSNASNTSKTQSDQDTDAKKKDDGKKDAKGH</sequence>
<keyword evidence="3" id="KW-1185">Reference proteome</keyword>
<feature type="compositionally biased region" description="Basic and acidic residues" evidence="1">
    <location>
        <begin position="80"/>
        <end position="95"/>
    </location>
</feature>
<feature type="region of interest" description="Disordered" evidence="1">
    <location>
        <begin position="25"/>
        <end position="95"/>
    </location>
</feature>
<evidence type="ECO:0000256" key="1">
    <source>
        <dbReference type="SAM" id="MobiDB-lite"/>
    </source>
</evidence>
<dbReference type="AlphaFoldDB" id="A0A5C2SIE3"/>
<name>A0A5C2SIE3_9APHY</name>